<keyword evidence="3" id="KW-0221">Differentiation</keyword>
<feature type="compositionally biased region" description="Basic residues" evidence="8">
    <location>
        <begin position="382"/>
        <end position="391"/>
    </location>
</feature>
<evidence type="ECO:0000259" key="9">
    <source>
        <dbReference type="PROSITE" id="PS50888"/>
    </source>
</evidence>
<dbReference type="GO" id="GO:0005634">
    <property type="term" value="C:nucleus"/>
    <property type="evidence" value="ECO:0007669"/>
    <property type="project" value="UniProtKB-SubCell"/>
</dbReference>
<feature type="compositionally biased region" description="Polar residues" evidence="8">
    <location>
        <begin position="246"/>
        <end position="255"/>
    </location>
</feature>
<reference evidence="10 11" key="1">
    <citation type="journal article" date="2021" name="G3 (Bethesda)">
        <title>Improved contiguity of the threespine stickleback genome using long-read sequencing.</title>
        <authorList>
            <person name="Nath S."/>
            <person name="Shaw D.E."/>
            <person name="White M.A."/>
        </authorList>
    </citation>
    <scope>NUCLEOTIDE SEQUENCE [LARGE SCALE GENOMIC DNA]</scope>
    <source>
        <strain evidence="10 11">Lake Benthic</strain>
    </source>
</reference>
<evidence type="ECO:0000256" key="2">
    <source>
        <dbReference type="ARBA" id="ARBA00022473"/>
    </source>
</evidence>
<evidence type="ECO:0000256" key="5">
    <source>
        <dbReference type="ARBA" id="ARBA00023015"/>
    </source>
</evidence>
<accession>A0AAQ4PC49</accession>
<feature type="compositionally biased region" description="Low complexity" evidence="8">
    <location>
        <begin position="221"/>
        <end position="245"/>
    </location>
</feature>
<feature type="compositionally biased region" description="Low complexity" evidence="8">
    <location>
        <begin position="114"/>
        <end position="124"/>
    </location>
</feature>
<keyword evidence="11" id="KW-1185">Reference proteome</keyword>
<dbReference type="GO" id="GO:0000981">
    <property type="term" value="F:DNA-binding transcription factor activity, RNA polymerase II-specific"/>
    <property type="evidence" value="ECO:0007669"/>
    <property type="project" value="TreeGrafter"/>
</dbReference>
<dbReference type="PANTHER" id="PTHR19290:SF82">
    <property type="entry name" value="TRANSCRIPTION FACTOR ATOH1"/>
    <property type="match status" value="1"/>
</dbReference>
<dbReference type="GeneTree" id="ENSGT00940000160064"/>
<keyword evidence="2" id="KW-0217">Developmental protein</keyword>
<dbReference type="Gene3D" id="4.10.280.10">
    <property type="entry name" value="Helix-loop-helix DNA-binding domain"/>
    <property type="match status" value="1"/>
</dbReference>
<name>A0AAQ4PC49_GASAC</name>
<feature type="region of interest" description="Disordered" evidence="8">
    <location>
        <begin position="221"/>
        <end position="260"/>
    </location>
</feature>
<dbReference type="SUPFAM" id="SSF47459">
    <property type="entry name" value="HLH, helix-loop-helix DNA-binding domain"/>
    <property type="match status" value="1"/>
</dbReference>
<dbReference type="GO" id="GO:0042668">
    <property type="term" value="P:auditory receptor cell fate determination"/>
    <property type="evidence" value="ECO:0007669"/>
    <property type="project" value="Ensembl"/>
</dbReference>
<feature type="compositionally biased region" description="Basic and acidic residues" evidence="8">
    <location>
        <begin position="344"/>
        <end position="360"/>
    </location>
</feature>
<dbReference type="GO" id="GO:0046983">
    <property type="term" value="F:protein dimerization activity"/>
    <property type="evidence" value="ECO:0007669"/>
    <property type="project" value="InterPro"/>
</dbReference>
<dbReference type="SMART" id="SM00353">
    <property type="entry name" value="HLH"/>
    <property type="match status" value="1"/>
</dbReference>
<protein>
    <submittedName>
        <fullName evidence="10">Atonal bHLH transcription factor 1a</fullName>
    </submittedName>
</protein>
<dbReference type="GO" id="GO:0070888">
    <property type="term" value="F:E-box binding"/>
    <property type="evidence" value="ECO:0007669"/>
    <property type="project" value="TreeGrafter"/>
</dbReference>
<dbReference type="GO" id="GO:0061564">
    <property type="term" value="P:axon development"/>
    <property type="evidence" value="ECO:0007669"/>
    <property type="project" value="TreeGrafter"/>
</dbReference>
<dbReference type="InterPro" id="IPR011598">
    <property type="entry name" value="bHLH_dom"/>
</dbReference>
<dbReference type="Pfam" id="PF00010">
    <property type="entry name" value="HLH"/>
    <property type="match status" value="1"/>
</dbReference>
<dbReference type="GO" id="GO:0003682">
    <property type="term" value="F:chromatin binding"/>
    <property type="evidence" value="ECO:0007669"/>
    <property type="project" value="Ensembl"/>
</dbReference>
<evidence type="ECO:0000256" key="4">
    <source>
        <dbReference type="ARBA" id="ARBA00022902"/>
    </source>
</evidence>
<feature type="compositionally biased region" description="Basic and acidic residues" evidence="8">
    <location>
        <begin position="1"/>
        <end position="14"/>
    </location>
</feature>
<comment type="subcellular location">
    <subcellularLocation>
        <location evidence="1">Nucleus</location>
    </subcellularLocation>
</comment>
<keyword evidence="7" id="KW-0539">Nucleus</keyword>
<feature type="domain" description="BHLH" evidence="9">
    <location>
        <begin position="162"/>
        <end position="214"/>
    </location>
</feature>
<evidence type="ECO:0000256" key="8">
    <source>
        <dbReference type="SAM" id="MobiDB-lite"/>
    </source>
</evidence>
<dbReference type="GeneID" id="120830635"/>
<evidence type="ECO:0000313" key="10">
    <source>
        <dbReference type="Ensembl" id="ENSGACP00000036237.1"/>
    </source>
</evidence>
<dbReference type="InterPro" id="IPR050359">
    <property type="entry name" value="bHLH_transcription_factors"/>
</dbReference>
<dbReference type="InterPro" id="IPR032661">
    <property type="entry name" value="ATOH1_bHLH"/>
</dbReference>
<evidence type="ECO:0000256" key="1">
    <source>
        <dbReference type="ARBA" id="ARBA00004123"/>
    </source>
</evidence>
<dbReference type="Proteomes" id="UP000007635">
    <property type="component" value="Chromosome XIII"/>
</dbReference>
<keyword evidence="5" id="KW-0805">Transcription regulation</keyword>
<dbReference type="FunFam" id="4.10.280.10:FF:000025">
    <property type="entry name" value="protein atonal homolog 7"/>
    <property type="match status" value="1"/>
</dbReference>
<dbReference type="InterPro" id="IPR036638">
    <property type="entry name" value="HLH_DNA-bd_sf"/>
</dbReference>
<keyword evidence="6" id="KW-0804">Transcription</keyword>
<reference evidence="10" key="3">
    <citation type="submission" date="2025-09" db="UniProtKB">
        <authorList>
            <consortium name="Ensembl"/>
        </authorList>
    </citation>
    <scope>IDENTIFICATION</scope>
</reference>
<proteinExistence type="predicted"/>
<feature type="region of interest" description="Disordered" evidence="8">
    <location>
        <begin position="1"/>
        <end position="170"/>
    </location>
</feature>
<sequence>MDVRSVGDWSRSEVADLNSRLQSPGSVERGGQQHLQQHLAESRYEPALTLVDSGSDPRAWLAPAQPSGTCAPHARSPDRLRHSPCPSTGSFQESGSPESSGHPSPLSYRITAKSPSSSSSSSSSLKVRDLCRLQGTASCSDEETSTRQRAQSSRPVHVVHKQRRVAANARERRRMHGLNYAFDELRSVIPALDNDKKLSKYETLQMAQIYINALADLLQAPSPTSTSTSATSSSSSSGSSGSSSTDVSNNKNNSPKCDITLPSAVGFDGAKNRAPPSPGTCRTAAAGPVSGGGLPVHISGMPFHPSFDDGSFSAMVEEAMRSASPPPSARGSNSLAPVGGGGKESPRSDGEFSPHSHFSDSDEMAMELHSSEEDDFSELKLRSRHHHTVAF</sequence>
<dbReference type="KEGG" id="gat:120830635"/>
<dbReference type="GO" id="GO:0045944">
    <property type="term" value="P:positive regulation of transcription by RNA polymerase II"/>
    <property type="evidence" value="ECO:0007669"/>
    <property type="project" value="TreeGrafter"/>
</dbReference>
<organism evidence="10 11">
    <name type="scientific">Gasterosteus aculeatus aculeatus</name>
    <name type="common">three-spined stickleback</name>
    <dbReference type="NCBI Taxonomy" id="481459"/>
    <lineage>
        <taxon>Eukaryota</taxon>
        <taxon>Metazoa</taxon>
        <taxon>Chordata</taxon>
        <taxon>Craniata</taxon>
        <taxon>Vertebrata</taxon>
        <taxon>Euteleostomi</taxon>
        <taxon>Actinopterygii</taxon>
        <taxon>Neopterygii</taxon>
        <taxon>Teleostei</taxon>
        <taxon>Neoteleostei</taxon>
        <taxon>Acanthomorphata</taxon>
        <taxon>Eupercaria</taxon>
        <taxon>Perciformes</taxon>
        <taxon>Cottioidei</taxon>
        <taxon>Gasterosteales</taxon>
        <taxon>Gasterosteidae</taxon>
        <taxon>Gasterosteus</taxon>
    </lineage>
</organism>
<dbReference type="GO" id="GO:0060119">
    <property type="term" value="P:inner ear receptor cell development"/>
    <property type="evidence" value="ECO:0007669"/>
    <property type="project" value="Ensembl"/>
</dbReference>
<dbReference type="Ensembl" id="ENSGACT00000087230.1">
    <property type="protein sequence ID" value="ENSGACP00000036237.1"/>
    <property type="gene ID" value="ENSGACG00000024140.1"/>
</dbReference>
<evidence type="ECO:0000256" key="3">
    <source>
        <dbReference type="ARBA" id="ARBA00022782"/>
    </source>
</evidence>
<evidence type="ECO:0000256" key="7">
    <source>
        <dbReference type="ARBA" id="ARBA00023242"/>
    </source>
</evidence>
<keyword evidence="4" id="KW-0524">Neurogenesis</keyword>
<evidence type="ECO:0000313" key="11">
    <source>
        <dbReference type="Proteomes" id="UP000007635"/>
    </source>
</evidence>
<reference evidence="10" key="2">
    <citation type="submission" date="2025-08" db="UniProtKB">
        <authorList>
            <consortium name="Ensembl"/>
        </authorList>
    </citation>
    <scope>IDENTIFICATION</scope>
</reference>
<dbReference type="PANTHER" id="PTHR19290">
    <property type="entry name" value="BASIC HELIX-LOOP-HELIX PROTEIN NEUROGENIN-RELATED"/>
    <property type="match status" value="1"/>
</dbReference>
<evidence type="ECO:0000256" key="6">
    <source>
        <dbReference type="ARBA" id="ARBA00023163"/>
    </source>
</evidence>
<feature type="region of interest" description="Disordered" evidence="8">
    <location>
        <begin position="319"/>
        <end position="391"/>
    </location>
</feature>
<feature type="compositionally biased region" description="Low complexity" evidence="8">
    <location>
        <begin position="93"/>
        <end position="107"/>
    </location>
</feature>
<dbReference type="RefSeq" id="XP_040051358.1">
    <property type="nucleotide sequence ID" value="XM_040195424.1"/>
</dbReference>
<dbReference type="CDD" id="cd19713">
    <property type="entry name" value="bHLH_TS_ATOH1"/>
    <property type="match status" value="1"/>
</dbReference>
<dbReference type="AlphaFoldDB" id="A0AAQ4PC49"/>
<dbReference type="GO" id="GO:0035675">
    <property type="term" value="P:neuromast hair cell development"/>
    <property type="evidence" value="ECO:0007669"/>
    <property type="project" value="Ensembl"/>
</dbReference>
<dbReference type="CTD" id="30303"/>
<dbReference type="GO" id="GO:0048923">
    <property type="term" value="P:posterior lateral line neuromast hair cell differentiation"/>
    <property type="evidence" value="ECO:0007669"/>
    <property type="project" value="Ensembl"/>
</dbReference>
<dbReference type="PROSITE" id="PS50888">
    <property type="entry name" value="BHLH"/>
    <property type="match status" value="1"/>
</dbReference>